<organism evidence="2 3">
    <name type="scientific">Methylocella silvestris</name>
    <dbReference type="NCBI Taxonomy" id="199596"/>
    <lineage>
        <taxon>Bacteria</taxon>
        <taxon>Pseudomonadati</taxon>
        <taxon>Pseudomonadota</taxon>
        <taxon>Alphaproteobacteria</taxon>
        <taxon>Hyphomicrobiales</taxon>
        <taxon>Beijerinckiaceae</taxon>
        <taxon>Methylocella</taxon>
    </lineage>
</organism>
<feature type="region of interest" description="Disordered" evidence="1">
    <location>
        <begin position="28"/>
        <end position="75"/>
    </location>
</feature>
<name>A0A2J7TII7_METSI</name>
<sequence length="75" mass="7944">MDVIDVNGFDGGVAGPCEGGLNATMRPAASPWQYRKGSSRRRRDRGGIGRDYSASAADPPATKCTARKTRGAFAR</sequence>
<evidence type="ECO:0000256" key="1">
    <source>
        <dbReference type="SAM" id="MobiDB-lite"/>
    </source>
</evidence>
<proteinExistence type="predicted"/>
<gene>
    <name evidence="2" type="ORF">CR492_07845</name>
</gene>
<evidence type="ECO:0000313" key="3">
    <source>
        <dbReference type="Proteomes" id="UP000236286"/>
    </source>
</evidence>
<evidence type="ECO:0000313" key="2">
    <source>
        <dbReference type="EMBL" id="PNG26588.1"/>
    </source>
</evidence>
<accession>A0A2J7TII7</accession>
<dbReference type="EMBL" id="PDZR01000006">
    <property type="protein sequence ID" value="PNG26588.1"/>
    <property type="molecule type" value="Genomic_DNA"/>
</dbReference>
<comment type="caution">
    <text evidence="2">The sequence shown here is derived from an EMBL/GenBank/DDBJ whole genome shotgun (WGS) entry which is preliminary data.</text>
</comment>
<reference evidence="2 3" key="1">
    <citation type="submission" date="2017-10" db="EMBL/GenBank/DDBJ databases">
        <title>Genome announcement of Methylocella silvestris TVC from permafrost.</title>
        <authorList>
            <person name="Wang J."/>
            <person name="Geng K."/>
            <person name="Ul-Haque F."/>
            <person name="Crombie A.T."/>
            <person name="Street L.E."/>
            <person name="Wookey P.A."/>
            <person name="Murrell J.C."/>
            <person name="Pratscher J."/>
        </authorList>
    </citation>
    <scope>NUCLEOTIDE SEQUENCE [LARGE SCALE GENOMIC DNA]</scope>
    <source>
        <strain evidence="2 3">TVC</strain>
    </source>
</reference>
<dbReference type="AlphaFoldDB" id="A0A2J7TII7"/>
<dbReference type="Proteomes" id="UP000236286">
    <property type="component" value="Unassembled WGS sequence"/>
</dbReference>
<feature type="compositionally biased region" description="Basic residues" evidence="1">
    <location>
        <begin position="65"/>
        <end position="75"/>
    </location>
</feature>
<protein>
    <submittedName>
        <fullName evidence="2">Uncharacterized protein</fullName>
    </submittedName>
</protein>